<keyword evidence="3" id="KW-1185">Reference proteome</keyword>
<organism evidence="2 3">
    <name type="scientific">Erpetoichthys calabaricus</name>
    <name type="common">Rope fish</name>
    <name type="synonym">Calamoichthys calabaricus</name>
    <dbReference type="NCBI Taxonomy" id="27687"/>
    <lineage>
        <taxon>Eukaryota</taxon>
        <taxon>Metazoa</taxon>
        <taxon>Chordata</taxon>
        <taxon>Craniata</taxon>
        <taxon>Vertebrata</taxon>
        <taxon>Euteleostomi</taxon>
        <taxon>Actinopterygii</taxon>
        <taxon>Polypteriformes</taxon>
        <taxon>Polypteridae</taxon>
        <taxon>Erpetoichthys</taxon>
    </lineage>
</organism>
<name>A0A8C4RPR2_ERPCA</name>
<feature type="domain" description="Kazal-like" evidence="1">
    <location>
        <begin position="9"/>
        <end position="65"/>
    </location>
</feature>
<evidence type="ECO:0000313" key="2">
    <source>
        <dbReference type="Ensembl" id="ENSECRP00000005062.1"/>
    </source>
</evidence>
<dbReference type="AlphaFoldDB" id="A0A8C4RPR2"/>
<dbReference type="SUPFAM" id="SSF100895">
    <property type="entry name" value="Kazal-type serine protease inhibitors"/>
    <property type="match status" value="1"/>
</dbReference>
<dbReference type="Pfam" id="PF00050">
    <property type="entry name" value="Kazal_1"/>
    <property type="match status" value="1"/>
</dbReference>
<dbReference type="Proteomes" id="UP000694620">
    <property type="component" value="Chromosome 2"/>
</dbReference>
<dbReference type="Gene3D" id="3.30.60.30">
    <property type="match status" value="1"/>
</dbReference>
<dbReference type="PROSITE" id="PS00282">
    <property type="entry name" value="KAZAL_1"/>
    <property type="match status" value="1"/>
</dbReference>
<reference evidence="2" key="1">
    <citation type="submission" date="2021-06" db="EMBL/GenBank/DDBJ databases">
        <authorList>
            <consortium name="Wellcome Sanger Institute Data Sharing"/>
        </authorList>
    </citation>
    <scope>NUCLEOTIDE SEQUENCE [LARGE SCALE GENOMIC DNA]</scope>
</reference>
<evidence type="ECO:0000259" key="1">
    <source>
        <dbReference type="PROSITE" id="PS51465"/>
    </source>
</evidence>
<dbReference type="Ensembl" id="ENSECRT00000005145.1">
    <property type="protein sequence ID" value="ENSECRP00000005062.1"/>
    <property type="gene ID" value="ENSECRG00000003422.1"/>
</dbReference>
<reference evidence="2" key="3">
    <citation type="submission" date="2025-09" db="UniProtKB">
        <authorList>
            <consortium name="Ensembl"/>
        </authorList>
    </citation>
    <scope>IDENTIFICATION</scope>
</reference>
<sequence length="72" mass="8319">LSIYLSMYKPSRHFCGKYHTLTDCPEEPDLECGEDGNTYKNECQLCFECNTETEVSYVYIHTLGQETTLVNI</sequence>
<evidence type="ECO:0000313" key="3">
    <source>
        <dbReference type="Proteomes" id="UP000694620"/>
    </source>
</evidence>
<reference evidence="2" key="2">
    <citation type="submission" date="2025-08" db="UniProtKB">
        <authorList>
            <consortium name="Ensembl"/>
        </authorList>
    </citation>
    <scope>IDENTIFICATION</scope>
</reference>
<dbReference type="InterPro" id="IPR036058">
    <property type="entry name" value="Kazal_dom_sf"/>
</dbReference>
<dbReference type="PROSITE" id="PS51465">
    <property type="entry name" value="KAZAL_2"/>
    <property type="match status" value="1"/>
</dbReference>
<accession>A0A8C4RPR2</accession>
<proteinExistence type="predicted"/>
<dbReference type="InterPro" id="IPR002350">
    <property type="entry name" value="Kazal_dom"/>
</dbReference>
<protein>
    <recommendedName>
        <fullName evidence="1">Kazal-like domain-containing protein</fullName>
    </recommendedName>
</protein>